<comment type="caution">
    <text evidence="2">The sequence shown here is derived from an EMBL/GenBank/DDBJ whole genome shotgun (WGS) entry which is preliminary data.</text>
</comment>
<dbReference type="AlphaFoldDB" id="A0A2P6MR91"/>
<dbReference type="Pfam" id="PF06172">
    <property type="entry name" value="Cupin_5"/>
    <property type="match status" value="1"/>
</dbReference>
<dbReference type="Proteomes" id="UP000241769">
    <property type="component" value="Unassembled WGS sequence"/>
</dbReference>
<protein>
    <recommendedName>
        <fullName evidence="1">DUF985 domain-containing protein</fullName>
    </recommendedName>
</protein>
<dbReference type="CDD" id="cd06121">
    <property type="entry name" value="cupin_YML079wp"/>
    <property type="match status" value="1"/>
</dbReference>
<dbReference type="InterPro" id="IPR011051">
    <property type="entry name" value="RmlC_Cupin_sf"/>
</dbReference>
<dbReference type="OrthoDB" id="6614653at2759"/>
<accession>A0A2P6MR91</accession>
<gene>
    <name evidence="2" type="ORF">PROFUN_16340</name>
</gene>
<proteinExistence type="predicted"/>
<dbReference type="EMBL" id="MDYQ01000485">
    <property type="protein sequence ID" value="PRP74219.1"/>
    <property type="molecule type" value="Genomic_DNA"/>
</dbReference>
<dbReference type="InParanoid" id="A0A2P6MR91"/>
<dbReference type="SUPFAM" id="SSF51182">
    <property type="entry name" value="RmlC-like cupins"/>
    <property type="match status" value="1"/>
</dbReference>
<dbReference type="InterPro" id="IPR014710">
    <property type="entry name" value="RmlC-like_jellyroll"/>
</dbReference>
<sequence length="207" mass="23671">MEPLYHYPRTNEQLIEDHKLEPHPENGFFSLTWIASEEVSSPLAEDKRRKIGSSIYYLLSLEPNSSIGVLHLNKSHTMHLHHCGRTKYTLISALPPLGQGLRSSRGGPLIKRAVMGEDTSKGEVRQLMVEGGWWKVSEIPKEDREAVREGRADGERVGALISEVVMPAFDWEDHTFMTQEQLVQLFHDQPEEKNEYMQYIHGPSPLE</sequence>
<evidence type="ECO:0000313" key="3">
    <source>
        <dbReference type="Proteomes" id="UP000241769"/>
    </source>
</evidence>
<name>A0A2P6MR91_9EUKA</name>
<feature type="domain" description="DUF985" evidence="1">
    <location>
        <begin position="12"/>
        <end position="177"/>
    </location>
</feature>
<evidence type="ECO:0000313" key="2">
    <source>
        <dbReference type="EMBL" id="PRP74219.1"/>
    </source>
</evidence>
<evidence type="ECO:0000259" key="1">
    <source>
        <dbReference type="Pfam" id="PF06172"/>
    </source>
</evidence>
<dbReference type="InterPro" id="IPR009327">
    <property type="entry name" value="Cupin_DUF985"/>
</dbReference>
<organism evidence="2 3">
    <name type="scientific">Planoprotostelium fungivorum</name>
    <dbReference type="NCBI Taxonomy" id="1890364"/>
    <lineage>
        <taxon>Eukaryota</taxon>
        <taxon>Amoebozoa</taxon>
        <taxon>Evosea</taxon>
        <taxon>Variosea</taxon>
        <taxon>Cavosteliida</taxon>
        <taxon>Cavosteliaceae</taxon>
        <taxon>Planoprotostelium</taxon>
    </lineage>
</organism>
<dbReference type="Gene3D" id="2.60.120.10">
    <property type="entry name" value="Jelly Rolls"/>
    <property type="match status" value="1"/>
</dbReference>
<dbReference type="InterPro" id="IPR039935">
    <property type="entry name" value="YML079W-like"/>
</dbReference>
<keyword evidence="3" id="KW-1185">Reference proteome</keyword>
<dbReference type="PANTHER" id="PTHR33387">
    <property type="entry name" value="RMLC-LIKE JELLY ROLL FOLD PROTEIN"/>
    <property type="match status" value="1"/>
</dbReference>
<dbReference type="PANTHER" id="PTHR33387:SF3">
    <property type="entry name" value="DUF985 DOMAIN-CONTAINING PROTEIN"/>
    <property type="match status" value="1"/>
</dbReference>
<reference evidence="2 3" key="1">
    <citation type="journal article" date="2018" name="Genome Biol. Evol.">
        <title>Multiple Roots of Fruiting Body Formation in Amoebozoa.</title>
        <authorList>
            <person name="Hillmann F."/>
            <person name="Forbes G."/>
            <person name="Novohradska S."/>
            <person name="Ferling I."/>
            <person name="Riege K."/>
            <person name="Groth M."/>
            <person name="Westermann M."/>
            <person name="Marz M."/>
            <person name="Spaller T."/>
            <person name="Winckler T."/>
            <person name="Schaap P."/>
            <person name="Glockner G."/>
        </authorList>
    </citation>
    <scope>NUCLEOTIDE SEQUENCE [LARGE SCALE GENOMIC DNA]</scope>
    <source>
        <strain evidence="2 3">Jena</strain>
    </source>
</reference>